<dbReference type="AlphaFoldDB" id="A0A645CE91"/>
<protein>
    <submittedName>
        <fullName evidence="1">Uncharacterized protein</fullName>
    </submittedName>
</protein>
<proteinExistence type="predicted"/>
<accession>A0A645CE91</accession>
<organism evidence="1">
    <name type="scientific">bioreactor metagenome</name>
    <dbReference type="NCBI Taxonomy" id="1076179"/>
    <lineage>
        <taxon>unclassified sequences</taxon>
        <taxon>metagenomes</taxon>
        <taxon>ecological metagenomes</taxon>
    </lineage>
</organism>
<comment type="caution">
    <text evidence="1">The sequence shown here is derived from an EMBL/GenBank/DDBJ whole genome shotgun (WGS) entry which is preliminary data.</text>
</comment>
<sequence length="49" mass="5553">MRVELRAEPLCRLAGFRKHHHPADRTVEPVHQAQIRLAGLAVTRAQVCL</sequence>
<reference evidence="1" key="1">
    <citation type="submission" date="2019-08" db="EMBL/GenBank/DDBJ databases">
        <authorList>
            <person name="Kucharzyk K."/>
            <person name="Murdoch R.W."/>
            <person name="Higgins S."/>
            <person name="Loffler F."/>
        </authorList>
    </citation>
    <scope>NUCLEOTIDE SEQUENCE</scope>
</reference>
<evidence type="ECO:0000313" key="1">
    <source>
        <dbReference type="EMBL" id="MPM75213.1"/>
    </source>
</evidence>
<gene>
    <name evidence="1" type="ORF">SDC9_122204</name>
</gene>
<dbReference type="EMBL" id="VSSQ01026478">
    <property type="protein sequence ID" value="MPM75213.1"/>
    <property type="molecule type" value="Genomic_DNA"/>
</dbReference>
<name>A0A645CE91_9ZZZZ</name>